<dbReference type="EnsemblMetazoa" id="PPA43358.1">
    <property type="protein sequence ID" value="PPA43358.1"/>
    <property type="gene ID" value="WBGene00281727"/>
</dbReference>
<reference evidence="2" key="1">
    <citation type="journal article" date="2008" name="Nat. Genet.">
        <title>The Pristionchus pacificus genome provides a unique perspective on nematode lifestyle and parasitism.</title>
        <authorList>
            <person name="Dieterich C."/>
            <person name="Clifton S.W."/>
            <person name="Schuster L.N."/>
            <person name="Chinwalla A."/>
            <person name="Delehaunty K."/>
            <person name="Dinkelacker I."/>
            <person name="Fulton L."/>
            <person name="Fulton R."/>
            <person name="Godfrey J."/>
            <person name="Minx P."/>
            <person name="Mitreva M."/>
            <person name="Roeseler W."/>
            <person name="Tian H."/>
            <person name="Witte H."/>
            <person name="Yang S.P."/>
            <person name="Wilson R.K."/>
            <person name="Sommer R.J."/>
        </authorList>
    </citation>
    <scope>NUCLEOTIDE SEQUENCE [LARGE SCALE GENOMIC DNA]</scope>
    <source>
        <strain evidence="2">PS312</strain>
    </source>
</reference>
<organism evidence="1 2">
    <name type="scientific">Pristionchus pacificus</name>
    <name type="common">Parasitic nematode worm</name>
    <dbReference type="NCBI Taxonomy" id="54126"/>
    <lineage>
        <taxon>Eukaryota</taxon>
        <taxon>Metazoa</taxon>
        <taxon>Ecdysozoa</taxon>
        <taxon>Nematoda</taxon>
        <taxon>Chromadorea</taxon>
        <taxon>Rhabditida</taxon>
        <taxon>Rhabditina</taxon>
        <taxon>Diplogasteromorpha</taxon>
        <taxon>Diplogasteroidea</taxon>
        <taxon>Neodiplogasteridae</taxon>
        <taxon>Pristionchus</taxon>
    </lineage>
</organism>
<gene>
    <name evidence="1" type="primary">WBGene00281727</name>
</gene>
<name>A0A2A6BU43_PRIPA</name>
<accession>A0A2A6BU43</accession>
<dbReference type="AlphaFoldDB" id="A0A2A6BU43"/>
<evidence type="ECO:0000313" key="1">
    <source>
        <dbReference type="EnsemblMetazoa" id="PPA43358.1"/>
    </source>
</evidence>
<accession>A0A8R1Z2V2</accession>
<sequence>MSELENCLRDGFDGPTLANRLTIGIPMSLFTAVGLQMNIVLWRIITIQRLILYTNFTIALDRFLMFATPRIYEHVTGSKHYILVLLPYSLIFIIIFRKRMRLGSEMSLRNRDFVFVLQFLIITIIQLAGNLLFYVNFSDDVIVESLIRLSSSCCTTYSNPIVMFAFHERIRRSYLIWGRRLWLFERDLLENGGRPKIRTRSTTNIL</sequence>
<dbReference type="Proteomes" id="UP000005239">
    <property type="component" value="Unassembled WGS sequence"/>
</dbReference>
<proteinExistence type="predicted"/>
<reference evidence="1" key="2">
    <citation type="submission" date="2022-06" db="UniProtKB">
        <authorList>
            <consortium name="EnsemblMetazoa"/>
        </authorList>
    </citation>
    <scope>IDENTIFICATION</scope>
    <source>
        <strain evidence="1">PS312</strain>
    </source>
</reference>
<evidence type="ECO:0000313" key="2">
    <source>
        <dbReference type="Proteomes" id="UP000005239"/>
    </source>
</evidence>
<protein>
    <submittedName>
        <fullName evidence="1">Uncharacterized protein</fullName>
    </submittedName>
</protein>
<keyword evidence="2" id="KW-1185">Reference proteome</keyword>